<organism evidence="3 4">
    <name type="scientific">Mycolicibacterium hodleri</name>
    <dbReference type="NCBI Taxonomy" id="49897"/>
    <lineage>
        <taxon>Bacteria</taxon>
        <taxon>Bacillati</taxon>
        <taxon>Actinomycetota</taxon>
        <taxon>Actinomycetes</taxon>
        <taxon>Mycobacteriales</taxon>
        <taxon>Mycobacteriaceae</taxon>
        <taxon>Mycolicibacterium</taxon>
    </lineage>
</organism>
<reference evidence="3 4" key="1">
    <citation type="submission" date="2018-10" db="EMBL/GenBank/DDBJ databases">
        <title>Draft genome of Mycobacterium hodleri strain B.</title>
        <authorList>
            <person name="Amande T.J."/>
            <person name="Mcgenity T.J."/>
        </authorList>
    </citation>
    <scope>NUCLEOTIDE SEQUENCE [LARGE SCALE GENOMIC DNA]</scope>
    <source>
        <strain evidence="3 4">B</strain>
    </source>
</reference>
<dbReference type="GO" id="GO:0016787">
    <property type="term" value="F:hydrolase activity"/>
    <property type="evidence" value="ECO:0007669"/>
    <property type="project" value="UniProtKB-KW"/>
</dbReference>
<evidence type="ECO:0000256" key="1">
    <source>
        <dbReference type="ARBA" id="ARBA00038115"/>
    </source>
</evidence>
<comment type="similarity">
    <text evidence="1">Belongs to the AB hydrolase superfamily. FUS2 hydrolase family.</text>
</comment>
<evidence type="ECO:0000313" key="3">
    <source>
        <dbReference type="EMBL" id="TQR82970.1"/>
    </source>
</evidence>
<dbReference type="PANTHER" id="PTHR22946:SF12">
    <property type="entry name" value="CONIDIAL PIGMENT BIOSYNTHESIS PROTEIN AYG1 (AFU_ORTHOLOGUE AFUA_2G17550)"/>
    <property type="match status" value="1"/>
</dbReference>
<dbReference type="SUPFAM" id="SSF53474">
    <property type="entry name" value="alpha/beta-Hydrolases"/>
    <property type="match status" value="1"/>
</dbReference>
<evidence type="ECO:0000313" key="4">
    <source>
        <dbReference type="Proteomes" id="UP000315759"/>
    </source>
</evidence>
<accession>A0A544VSL8</accession>
<dbReference type="InterPro" id="IPR029058">
    <property type="entry name" value="AB_hydrolase_fold"/>
</dbReference>
<protein>
    <submittedName>
        <fullName evidence="3">Alpha/beta hydrolase</fullName>
    </submittedName>
</protein>
<dbReference type="RefSeq" id="WP_142555463.1">
    <property type="nucleotide sequence ID" value="NZ_VIFX01000054.1"/>
</dbReference>
<dbReference type="EMBL" id="VIFX01000054">
    <property type="protein sequence ID" value="TQR82970.1"/>
    <property type="molecule type" value="Genomic_DNA"/>
</dbReference>
<evidence type="ECO:0000259" key="2">
    <source>
        <dbReference type="Pfam" id="PF12697"/>
    </source>
</evidence>
<feature type="domain" description="AB hydrolase-1" evidence="2">
    <location>
        <begin position="172"/>
        <end position="378"/>
    </location>
</feature>
<dbReference type="Gene3D" id="3.40.50.1820">
    <property type="entry name" value="alpha/beta hydrolase"/>
    <property type="match status" value="1"/>
</dbReference>
<dbReference type="Gene3D" id="1.20.1440.110">
    <property type="entry name" value="acylaminoacyl peptidase"/>
    <property type="match status" value="1"/>
</dbReference>
<dbReference type="InterPro" id="IPR050261">
    <property type="entry name" value="FrsA_esterase"/>
</dbReference>
<keyword evidence="4" id="KW-1185">Reference proteome</keyword>
<proteinExistence type="inferred from homology"/>
<comment type="caution">
    <text evidence="3">The sequence shown here is derived from an EMBL/GenBank/DDBJ whole genome shotgun (WGS) entry which is preliminary data.</text>
</comment>
<gene>
    <name evidence="3" type="ORF">D8S82_29350</name>
</gene>
<dbReference type="PANTHER" id="PTHR22946">
    <property type="entry name" value="DIENELACTONE HYDROLASE DOMAIN-CONTAINING PROTEIN-RELATED"/>
    <property type="match status" value="1"/>
</dbReference>
<name>A0A544VSL8_9MYCO</name>
<dbReference type="Proteomes" id="UP000315759">
    <property type="component" value="Unassembled WGS sequence"/>
</dbReference>
<keyword evidence="3" id="KW-0378">Hydrolase</keyword>
<dbReference type="AlphaFoldDB" id="A0A544VSL8"/>
<sequence length="409" mass="45093">MKILLDDTEMDAQLGRTMIAVSANAADLGEVMTTAGRVVDGDYDSWYAEWSATAEVANTLAEDALRGGHVVTARKAFLRASEYWRQAFFFIRHDIDDERLQEAWRRHRLAFRAALPLLDCHTTTVEIPYDGVTMTGYLFRPADADTPRPTILAPCGFDSTAEAGYVSTGYMALPRGYNFFVFEGPGQGGTLYEHRRTFRPDFEVPFAEAFDWLLQQDGVHPHAIIVMGRSFGGYLGPRATAFESRVAALVADPGQYDFASRIGAFAKSLGHDDADDFLARLLAHDAELDAELEKAVDGPRNVEWYGSRMAAMGTATVGDFLRKQLTFTLEDAAGKIKCPTLLTEGEGDFAAQGELLFDKLRCERRLTTFSEAEGAGGHCEGLGSTLFEGYAFDWIDRILGRAQAPAEQT</sequence>
<dbReference type="InterPro" id="IPR000073">
    <property type="entry name" value="AB_hydrolase_1"/>
</dbReference>
<dbReference type="Pfam" id="PF12697">
    <property type="entry name" value="Abhydrolase_6"/>
    <property type="match status" value="1"/>
</dbReference>